<evidence type="ECO:0000313" key="2">
    <source>
        <dbReference type="Proteomes" id="UP001162501"/>
    </source>
</evidence>
<protein>
    <submittedName>
        <fullName evidence="1">Uncharacterized protein</fullName>
    </submittedName>
</protein>
<proteinExistence type="predicted"/>
<evidence type="ECO:0000313" key="1">
    <source>
        <dbReference type="EMBL" id="CAI9708703.1"/>
    </source>
</evidence>
<dbReference type="EMBL" id="OX596117">
    <property type="protein sequence ID" value="CAI9708703.1"/>
    <property type="molecule type" value="Genomic_DNA"/>
</dbReference>
<reference evidence="1" key="1">
    <citation type="submission" date="2023-05" db="EMBL/GenBank/DDBJ databases">
        <authorList>
            <consortium name="ELIXIR-Norway"/>
        </authorList>
    </citation>
    <scope>NUCLEOTIDE SEQUENCE</scope>
</reference>
<accession>A0ACB0F762</accession>
<sequence>MRPRAQEHRGRRRTREALEGTQAFSPDGFQRDCDHQRRQKFNVVAALSPWVLRVDAPGRPQRLQLCDASGPVGIRSFLPPNSSFLQLQLRLSASLDPFTRPGPGECSCAALPQSSSGSWDTRSTPVACPSSR</sequence>
<name>A0ACB0F762_RANTA</name>
<organism evidence="1 2">
    <name type="scientific">Rangifer tarandus platyrhynchus</name>
    <name type="common">Svalbard reindeer</name>
    <dbReference type="NCBI Taxonomy" id="3082113"/>
    <lineage>
        <taxon>Eukaryota</taxon>
        <taxon>Metazoa</taxon>
        <taxon>Chordata</taxon>
        <taxon>Craniata</taxon>
        <taxon>Vertebrata</taxon>
        <taxon>Euteleostomi</taxon>
        <taxon>Mammalia</taxon>
        <taxon>Eutheria</taxon>
        <taxon>Laurasiatheria</taxon>
        <taxon>Artiodactyla</taxon>
        <taxon>Ruminantia</taxon>
        <taxon>Pecora</taxon>
        <taxon>Cervidae</taxon>
        <taxon>Odocoileinae</taxon>
        <taxon>Rangifer</taxon>
    </lineage>
</organism>
<gene>
    <name evidence="1" type="ORF">MRATA1EN3_LOCUS19916</name>
</gene>
<dbReference type="Proteomes" id="UP001162501">
    <property type="component" value="Chromosome 33"/>
</dbReference>